<feature type="signal peptide" evidence="1">
    <location>
        <begin position="1"/>
        <end position="21"/>
    </location>
</feature>
<evidence type="ECO:0000256" key="1">
    <source>
        <dbReference type="SAM" id="SignalP"/>
    </source>
</evidence>
<gene>
    <name evidence="2" type="ORF">DME_LOCUS1971</name>
</gene>
<dbReference type="EMBL" id="UYYG01000039">
    <property type="protein sequence ID" value="VDN51998.1"/>
    <property type="molecule type" value="Genomic_DNA"/>
</dbReference>
<evidence type="ECO:0000313" key="5">
    <source>
        <dbReference type="WBParaSite" id="DME_0000777401-mRNA-1"/>
    </source>
</evidence>
<evidence type="ECO:0000313" key="4">
    <source>
        <dbReference type="Proteomes" id="UP000274756"/>
    </source>
</evidence>
<dbReference type="WBParaSite" id="DME_0000777401-mRNA-1">
    <property type="protein sequence ID" value="DME_0000777401-mRNA-1"/>
    <property type="gene ID" value="DME_0000777401"/>
</dbReference>
<dbReference type="Proteomes" id="UP000274756">
    <property type="component" value="Unassembled WGS sequence"/>
</dbReference>
<sequence>MKSIFATCFLILIMQFIDGAAENENPPEIEKPQQPQLPKLSVDQLHKAANSIVDTVFNFIPREAND</sequence>
<protein>
    <submittedName>
        <fullName evidence="2 5">Uncharacterized protein</fullName>
    </submittedName>
</protein>
<evidence type="ECO:0000313" key="3">
    <source>
        <dbReference type="Proteomes" id="UP000038040"/>
    </source>
</evidence>
<evidence type="ECO:0000313" key="2">
    <source>
        <dbReference type="EMBL" id="VDN51998.1"/>
    </source>
</evidence>
<name>A0A0N4UJE3_DRAME</name>
<reference evidence="5" key="1">
    <citation type="submission" date="2017-02" db="UniProtKB">
        <authorList>
            <consortium name="WormBaseParasite"/>
        </authorList>
    </citation>
    <scope>IDENTIFICATION</scope>
</reference>
<reference evidence="2 4" key="2">
    <citation type="submission" date="2018-11" db="EMBL/GenBank/DDBJ databases">
        <authorList>
            <consortium name="Pathogen Informatics"/>
        </authorList>
    </citation>
    <scope>NUCLEOTIDE SEQUENCE [LARGE SCALE GENOMIC DNA]</scope>
</reference>
<keyword evidence="1" id="KW-0732">Signal</keyword>
<proteinExistence type="predicted"/>
<dbReference type="AlphaFoldDB" id="A0A0N4UJE3"/>
<organism evidence="3 5">
    <name type="scientific">Dracunculus medinensis</name>
    <name type="common">Guinea worm</name>
    <dbReference type="NCBI Taxonomy" id="318479"/>
    <lineage>
        <taxon>Eukaryota</taxon>
        <taxon>Metazoa</taxon>
        <taxon>Ecdysozoa</taxon>
        <taxon>Nematoda</taxon>
        <taxon>Chromadorea</taxon>
        <taxon>Rhabditida</taxon>
        <taxon>Spirurina</taxon>
        <taxon>Dracunculoidea</taxon>
        <taxon>Dracunculidae</taxon>
        <taxon>Dracunculus</taxon>
    </lineage>
</organism>
<keyword evidence="4" id="KW-1185">Reference proteome</keyword>
<dbReference type="Proteomes" id="UP000038040">
    <property type="component" value="Unplaced"/>
</dbReference>
<accession>A0A0N4UJE3</accession>
<feature type="chain" id="PRO_5033231769" evidence="1">
    <location>
        <begin position="22"/>
        <end position="66"/>
    </location>
</feature>